<feature type="binding site" evidence="9 11">
    <location>
        <position position="73"/>
    </location>
    <ligand>
        <name>substrate</name>
    </ligand>
</feature>
<feature type="binding site" evidence="9 11">
    <location>
        <begin position="100"/>
        <end position="101"/>
    </location>
    <ligand>
        <name>substrate</name>
    </ligand>
</feature>
<dbReference type="UniPathway" id="UPA00053">
    <property type="reaction ID" value="UER00086"/>
</dbReference>
<evidence type="ECO:0000256" key="1">
    <source>
        <dbReference type="ARBA" id="ARBA00001864"/>
    </source>
</evidence>
<evidence type="ECO:0000256" key="8">
    <source>
        <dbReference type="ARBA" id="ARBA00023239"/>
    </source>
</evidence>
<comment type="catalytic activity">
    <reaction evidence="1 9">
        <text>3-dehydroquinate = 3-dehydroshikimate + H2O</text>
        <dbReference type="Rhea" id="RHEA:21096"/>
        <dbReference type="ChEBI" id="CHEBI:15377"/>
        <dbReference type="ChEBI" id="CHEBI:16630"/>
        <dbReference type="ChEBI" id="CHEBI:32364"/>
        <dbReference type="EC" id="4.2.1.10"/>
    </reaction>
</comment>
<dbReference type="GO" id="GO:0008652">
    <property type="term" value="P:amino acid biosynthetic process"/>
    <property type="evidence" value="ECO:0007669"/>
    <property type="project" value="UniProtKB-KW"/>
</dbReference>
<dbReference type="RefSeq" id="WP_161860545.1">
    <property type="nucleotide sequence ID" value="NZ_CP046620.1"/>
</dbReference>
<dbReference type="NCBIfam" id="TIGR01088">
    <property type="entry name" value="aroQ"/>
    <property type="match status" value="1"/>
</dbReference>
<dbReference type="GO" id="GO:0009073">
    <property type="term" value="P:aromatic amino acid family biosynthetic process"/>
    <property type="evidence" value="ECO:0007669"/>
    <property type="project" value="UniProtKB-KW"/>
</dbReference>
<dbReference type="PANTHER" id="PTHR21272:SF3">
    <property type="entry name" value="CATABOLIC 3-DEHYDROQUINASE"/>
    <property type="match status" value="1"/>
</dbReference>
<evidence type="ECO:0000313" key="13">
    <source>
        <dbReference type="EMBL" id="QHQ33973.1"/>
    </source>
</evidence>
<dbReference type="Pfam" id="PF01220">
    <property type="entry name" value="DHquinase_II"/>
    <property type="match status" value="1"/>
</dbReference>
<feature type="site" description="Transition state stabilizer" evidence="9 12">
    <location>
        <position position="17"/>
    </location>
</feature>
<dbReference type="InterPro" id="IPR001874">
    <property type="entry name" value="DHquinase_II"/>
</dbReference>
<dbReference type="PROSITE" id="PS01029">
    <property type="entry name" value="DEHYDROQUINASE_II"/>
    <property type="match status" value="1"/>
</dbReference>
<comment type="subunit">
    <text evidence="5 9">Homododecamer.</text>
</comment>
<evidence type="ECO:0000256" key="9">
    <source>
        <dbReference type="HAMAP-Rule" id="MF_00169"/>
    </source>
</evidence>
<dbReference type="NCBIfam" id="NF003805">
    <property type="entry name" value="PRK05395.1-2"/>
    <property type="match status" value="1"/>
</dbReference>
<evidence type="ECO:0000256" key="5">
    <source>
        <dbReference type="ARBA" id="ARBA00011193"/>
    </source>
</evidence>
<dbReference type="NCBIfam" id="NF003806">
    <property type="entry name" value="PRK05395.1-3"/>
    <property type="match status" value="1"/>
</dbReference>
<name>A0A6P1SXA6_9RHOB</name>
<dbReference type="Gene3D" id="3.40.50.9100">
    <property type="entry name" value="Dehydroquinase, class II"/>
    <property type="match status" value="1"/>
</dbReference>
<accession>A0A6P1SXA6</accession>
<keyword evidence="9" id="KW-0028">Amino-acid biosynthesis</keyword>
<evidence type="ECO:0000313" key="14">
    <source>
        <dbReference type="Proteomes" id="UP000464495"/>
    </source>
</evidence>
<comment type="function">
    <text evidence="2 9">Catalyzes a trans-dehydration via an enolate intermediate.</text>
</comment>
<feature type="active site" description="Proton donor" evidence="9 10">
    <location>
        <position position="99"/>
    </location>
</feature>
<evidence type="ECO:0000256" key="12">
    <source>
        <dbReference type="PIRSR" id="PIRSR001399-3"/>
    </source>
</evidence>
<dbReference type="EC" id="4.2.1.10" evidence="6 9"/>
<dbReference type="KEGG" id="amaq:GO499_01635"/>
<comment type="similarity">
    <text evidence="4 9">Belongs to the type-II 3-dehydroquinase family.</text>
</comment>
<dbReference type="Proteomes" id="UP000464495">
    <property type="component" value="Chromosome"/>
</dbReference>
<organism evidence="13 14">
    <name type="scientific">Algicella marina</name>
    <dbReference type="NCBI Taxonomy" id="2683284"/>
    <lineage>
        <taxon>Bacteria</taxon>
        <taxon>Pseudomonadati</taxon>
        <taxon>Pseudomonadota</taxon>
        <taxon>Alphaproteobacteria</taxon>
        <taxon>Rhodobacterales</taxon>
        <taxon>Paracoccaceae</taxon>
        <taxon>Algicella</taxon>
    </lineage>
</organism>
<protein>
    <recommendedName>
        <fullName evidence="6 9">3-dehydroquinate dehydratase</fullName>
        <shortName evidence="9">3-dehydroquinase</shortName>
        <ecNumber evidence="6 9">4.2.1.10</ecNumber>
    </recommendedName>
    <alternativeName>
        <fullName evidence="9">Type II DHQase</fullName>
    </alternativeName>
</protein>
<dbReference type="NCBIfam" id="NF003807">
    <property type="entry name" value="PRK05395.1-4"/>
    <property type="match status" value="1"/>
</dbReference>
<feature type="binding site" evidence="9 11">
    <location>
        <position position="86"/>
    </location>
    <ligand>
        <name>substrate</name>
    </ligand>
</feature>
<dbReference type="SUPFAM" id="SSF52304">
    <property type="entry name" value="Type II 3-dehydroquinate dehydratase"/>
    <property type="match status" value="1"/>
</dbReference>
<evidence type="ECO:0000256" key="2">
    <source>
        <dbReference type="ARBA" id="ARBA00003924"/>
    </source>
</evidence>
<keyword evidence="7 9" id="KW-0057">Aromatic amino acid biosynthesis</keyword>
<evidence type="ECO:0000256" key="4">
    <source>
        <dbReference type="ARBA" id="ARBA00011037"/>
    </source>
</evidence>
<dbReference type="PIRSF" id="PIRSF001399">
    <property type="entry name" value="DHquinase_II"/>
    <property type="match status" value="1"/>
</dbReference>
<feature type="binding site" evidence="9 11">
    <location>
        <position position="110"/>
    </location>
    <ligand>
        <name>substrate</name>
    </ligand>
</feature>
<reference evidence="13 14" key="1">
    <citation type="submission" date="2019-12" db="EMBL/GenBank/DDBJ databases">
        <title>Complete genome sequence of Algicella marina strain 9Alg 56(T) isolated from the red alga Tichocarpus crinitus.</title>
        <authorList>
            <person name="Kim S.-G."/>
            <person name="Nedashkovskaya O.I."/>
        </authorList>
    </citation>
    <scope>NUCLEOTIDE SEQUENCE [LARGE SCALE GENOMIC DNA]</scope>
    <source>
        <strain evidence="13 14">9Alg 56</strain>
    </source>
</reference>
<evidence type="ECO:0000256" key="6">
    <source>
        <dbReference type="ARBA" id="ARBA00012060"/>
    </source>
</evidence>
<dbReference type="GO" id="GO:0019631">
    <property type="term" value="P:quinate catabolic process"/>
    <property type="evidence" value="ECO:0007669"/>
    <property type="project" value="TreeGrafter"/>
</dbReference>
<dbReference type="PANTHER" id="PTHR21272">
    <property type="entry name" value="CATABOLIC 3-DEHYDROQUINASE"/>
    <property type="match status" value="1"/>
</dbReference>
<comment type="pathway">
    <text evidence="3 9">Metabolic intermediate biosynthesis; chorismate biosynthesis; chorismate from D-erythrose 4-phosphate and phosphoenolpyruvate: step 3/7.</text>
</comment>
<dbReference type="EMBL" id="CP046620">
    <property type="protein sequence ID" value="QHQ33973.1"/>
    <property type="molecule type" value="Genomic_DNA"/>
</dbReference>
<evidence type="ECO:0000256" key="7">
    <source>
        <dbReference type="ARBA" id="ARBA00023141"/>
    </source>
</evidence>
<dbReference type="InterPro" id="IPR036441">
    <property type="entry name" value="DHquinase_II_sf"/>
</dbReference>
<dbReference type="InterPro" id="IPR018509">
    <property type="entry name" value="DHquinase_II_CS"/>
</dbReference>
<evidence type="ECO:0000256" key="10">
    <source>
        <dbReference type="PIRSR" id="PIRSR001399-1"/>
    </source>
</evidence>
<evidence type="ECO:0000256" key="11">
    <source>
        <dbReference type="PIRSR" id="PIRSR001399-2"/>
    </source>
</evidence>
<keyword evidence="8 9" id="KW-0456">Lyase</keyword>
<dbReference type="GO" id="GO:0003855">
    <property type="term" value="F:3-dehydroquinate dehydratase activity"/>
    <property type="evidence" value="ECO:0007669"/>
    <property type="project" value="UniProtKB-UniRule"/>
</dbReference>
<gene>
    <name evidence="9 13" type="primary">aroQ</name>
    <name evidence="13" type="ORF">GO499_01635</name>
</gene>
<keyword evidence="14" id="KW-1185">Reference proteome</keyword>
<feature type="active site" description="Proton acceptor" evidence="9 10">
    <location>
        <position position="22"/>
    </location>
</feature>
<proteinExistence type="inferred from homology"/>
<feature type="binding site" evidence="9 11">
    <location>
        <position position="79"/>
    </location>
    <ligand>
        <name>substrate</name>
    </ligand>
</feature>
<dbReference type="AlphaFoldDB" id="A0A6P1SXA6"/>
<sequence length="143" mass="15513">MKVLLLNGPNLNMLGLREPHIYGATKLPEVEAQCMREARELSIDLECRQTNSEGELVTWVQQARETHAAMIINAGAYTHTSVALHDALKTFEGLVIELHISNPHRREAFRHTSFVAPAADALIAGFGVAGYGAALRAVKALAG</sequence>
<evidence type="ECO:0000256" key="3">
    <source>
        <dbReference type="ARBA" id="ARBA00004902"/>
    </source>
</evidence>
<dbReference type="HAMAP" id="MF_00169">
    <property type="entry name" value="AroQ"/>
    <property type="match status" value="1"/>
</dbReference>
<dbReference type="CDD" id="cd00466">
    <property type="entry name" value="DHQase_II"/>
    <property type="match status" value="1"/>
</dbReference>
<dbReference type="GO" id="GO:0009423">
    <property type="term" value="P:chorismate biosynthetic process"/>
    <property type="evidence" value="ECO:0007669"/>
    <property type="project" value="UniProtKB-UniRule"/>
</dbReference>